<keyword evidence="1" id="KW-1133">Transmembrane helix</keyword>
<sequence>MTGPVHTFRWRTVDIVVAAVLAAAFGAIFQLWNIIWSGGGGPFAFYKPAEALIYGVWLVPAVLAGYIIRKPGAALFTETVAAAISLLLGSPWGGIVILQGAIEGAGAELAFAATRYRWYQRPTAALSGALGGFAATVFDAFVYYADTSWLTFRLPYIAFGTVSSLLIAGLGSVALSRGLARTGVLDRFPVGQERTAI</sequence>
<keyword evidence="1" id="KW-0812">Transmembrane</keyword>
<proteinExistence type="predicted"/>
<reference evidence="2" key="1">
    <citation type="submission" date="2021-01" db="EMBL/GenBank/DDBJ databases">
        <title>Whole genome shotgun sequence of Planosporangium mesophilum NBRC 109066.</title>
        <authorList>
            <person name="Komaki H."/>
            <person name="Tamura T."/>
        </authorList>
    </citation>
    <scope>NUCLEOTIDE SEQUENCE</scope>
    <source>
        <strain evidence="2">NBRC 109066</strain>
    </source>
</reference>
<accession>A0A8J3X1N4</accession>
<dbReference type="Pfam" id="PF09819">
    <property type="entry name" value="ABC_cobalt"/>
    <property type="match status" value="1"/>
</dbReference>
<dbReference type="InterPro" id="IPR017195">
    <property type="entry name" value="ABC_thiamin-permease_prd"/>
</dbReference>
<feature type="transmembrane region" description="Helical" evidence="1">
    <location>
        <begin position="156"/>
        <end position="175"/>
    </location>
</feature>
<comment type="caution">
    <text evidence="2">The sequence shown here is derived from an EMBL/GenBank/DDBJ whole genome shotgun (WGS) entry which is preliminary data.</text>
</comment>
<evidence type="ECO:0000256" key="1">
    <source>
        <dbReference type="SAM" id="Phobius"/>
    </source>
</evidence>
<feature type="transmembrane region" description="Helical" evidence="1">
    <location>
        <begin position="122"/>
        <end position="144"/>
    </location>
</feature>
<keyword evidence="3" id="KW-1185">Reference proteome</keyword>
<evidence type="ECO:0000313" key="2">
    <source>
        <dbReference type="EMBL" id="GII24592.1"/>
    </source>
</evidence>
<organism evidence="2 3">
    <name type="scientific">Planosporangium mesophilum</name>
    <dbReference type="NCBI Taxonomy" id="689768"/>
    <lineage>
        <taxon>Bacteria</taxon>
        <taxon>Bacillati</taxon>
        <taxon>Actinomycetota</taxon>
        <taxon>Actinomycetes</taxon>
        <taxon>Micromonosporales</taxon>
        <taxon>Micromonosporaceae</taxon>
        <taxon>Planosporangium</taxon>
    </lineage>
</organism>
<evidence type="ECO:0000313" key="3">
    <source>
        <dbReference type="Proteomes" id="UP000599074"/>
    </source>
</evidence>
<gene>
    <name evidence="2" type="ORF">Pme01_41890</name>
</gene>
<protein>
    <submittedName>
        <fullName evidence="2">ABC transporter permease</fullName>
    </submittedName>
</protein>
<dbReference type="PIRSF" id="PIRSF037394">
    <property type="entry name" value="ABC_thiamine-permease_YkoE_prd"/>
    <property type="match status" value="1"/>
</dbReference>
<feature type="transmembrane region" description="Helical" evidence="1">
    <location>
        <begin position="12"/>
        <end position="31"/>
    </location>
</feature>
<dbReference type="EMBL" id="BOON01000039">
    <property type="protein sequence ID" value="GII24592.1"/>
    <property type="molecule type" value="Genomic_DNA"/>
</dbReference>
<keyword evidence="1" id="KW-0472">Membrane</keyword>
<feature type="transmembrane region" description="Helical" evidence="1">
    <location>
        <begin position="80"/>
        <end position="102"/>
    </location>
</feature>
<name>A0A8J3X1N4_9ACTN</name>
<dbReference type="RefSeq" id="WP_168116991.1">
    <property type="nucleotide sequence ID" value="NZ_BOON01000039.1"/>
</dbReference>
<dbReference type="AlphaFoldDB" id="A0A8J3X1N4"/>
<feature type="transmembrane region" description="Helical" evidence="1">
    <location>
        <begin position="51"/>
        <end position="68"/>
    </location>
</feature>
<dbReference type="Proteomes" id="UP000599074">
    <property type="component" value="Unassembled WGS sequence"/>
</dbReference>